<dbReference type="OrthoDB" id="1431907at2759"/>
<evidence type="ECO:0000259" key="3">
    <source>
        <dbReference type="Pfam" id="PF13962"/>
    </source>
</evidence>
<keyword evidence="2" id="KW-0812">Transmembrane</keyword>
<evidence type="ECO:0000256" key="2">
    <source>
        <dbReference type="SAM" id="Phobius"/>
    </source>
</evidence>
<dbReference type="PANTHER" id="PTHR24177:SF329">
    <property type="entry name" value="ANKYRIN REPEAT PROTEIN"/>
    <property type="match status" value="1"/>
</dbReference>
<feature type="domain" description="PGG" evidence="3">
    <location>
        <begin position="139"/>
        <end position="250"/>
    </location>
</feature>
<dbReference type="Gene3D" id="1.25.40.20">
    <property type="entry name" value="Ankyrin repeat-containing domain"/>
    <property type="match status" value="1"/>
</dbReference>
<gene>
    <name evidence="4" type="primary">Vigan.10G116500</name>
    <name evidence="4" type="ORF">VIGAN_10116500</name>
</gene>
<proteinExistence type="predicted"/>
<sequence>MLEAAKHGNVEFINAMREANHDLLWAMDDHGRDIFSYAVLHRKYNVFQLMSSLCGNKDIINYTTDMLGNNLLHLAARLGPLSDLNLRPGAALQMQREIQWFKAVVEVVHIKCREAKNDEGKKPEEIFIETHKELMKDGEKWAKETAATFAIVGGLVITVMFAAIFTVPGGLLQDTGMPILIKQKRFTVFIVADVISLLASIITVLIYIDLQTSRYAPTDFLKRLPIKIMSGLGFLSLSLVSMMIAYCAALGIVLQKSSLYKHFYVGIVVLTCVLFILLVPLQLISQIVNFTTVNPINGRQETFIRRVFRYSRVFVKMLVYYICDPLSNFFFKFVVKISGS</sequence>
<dbReference type="GO" id="GO:0005886">
    <property type="term" value="C:plasma membrane"/>
    <property type="evidence" value="ECO:0007669"/>
    <property type="project" value="UniProtKB-SubCell"/>
</dbReference>
<dbReference type="EMBL" id="AP015043">
    <property type="protein sequence ID" value="BAT99667.1"/>
    <property type="molecule type" value="Genomic_DNA"/>
</dbReference>
<evidence type="ECO:0000313" key="5">
    <source>
        <dbReference type="Proteomes" id="UP000291084"/>
    </source>
</evidence>
<dbReference type="SUPFAM" id="SSF48403">
    <property type="entry name" value="Ankyrin repeat"/>
    <property type="match status" value="1"/>
</dbReference>
<feature type="transmembrane region" description="Helical" evidence="2">
    <location>
        <begin position="146"/>
        <end position="165"/>
    </location>
</feature>
<comment type="subcellular location">
    <subcellularLocation>
        <location evidence="1">Cell membrane</location>
        <topology evidence="1">Peripheral membrane protein</topology>
    </subcellularLocation>
</comment>
<dbReference type="Proteomes" id="UP000291084">
    <property type="component" value="Chromosome 10"/>
</dbReference>
<name>A0A0S3T452_PHAAN</name>
<dbReference type="Pfam" id="PF13962">
    <property type="entry name" value="PGG"/>
    <property type="match status" value="1"/>
</dbReference>
<reference evidence="4 5" key="1">
    <citation type="journal article" date="2015" name="Sci. Rep.">
        <title>The power of single molecule real-time sequencing technology in the de novo assembly of a eukaryotic genome.</title>
        <authorList>
            <person name="Sakai H."/>
            <person name="Naito K."/>
            <person name="Ogiso-Tanaka E."/>
            <person name="Takahashi Y."/>
            <person name="Iseki K."/>
            <person name="Muto C."/>
            <person name="Satou K."/>
            <person name="Teruya K."/>
            <person name="Shiroma A."/>
            <person name="Shimoji M."/>
            <person name="Hirano T."/>
            <person name="Itoh T."/>
            <person name="Kaga A."/>
            <person name="Tomooka N."/>
        </authorList>
    </citation>
    <scope>NUCLEOTIDE SEQUENCE [LARGE SCALE GENOMIC DNA]</scope>
    <source>
        <strain evidence="5">cv. Shumari</strain>
    </source>
</reference>
<keyword evidence="2" id="KW-1133">Transmembrane helix</keyword>
<dbReference type="InterPro" id="IPR036770">
    <property type="entry name" value="Ankyrin_rpt-contain_sf"/>
</dbReference>
<dbReference type="AlphaFoldDB" id="A0A0S3T452"/>
<feature type="transmembrane region" description="Helical" evidence="2">
    <location>
        <begin position="318"/>
        <end position="335"/>
    </location>
</feature>
<keyword evidence="2" id="KW-0472">Membrane</keyword>
<evidence type="ECO:0000313" key="4">
    <source>
        <dbReference type="EMBL" id="BAT99667.1"/>
    </source>
</evidence>
<organism evidence="4 5">
    <name type="scientific">Vigna angularis var. angularis</name>
    <dbReference type="NCBI Taxonomy" id="157739"/>
    <lineage>
        <taxon>Eukaryota</taxon>
        <taxon>Viridiplantae</taxon>
        <taxon>Streptophyta</taxon>
        <taxon>Embryophyta</taxon>
        <taxon>Tracheophyta</taxon>
        <taxon>Spermatophyta</taxon>
        <taxon>Magnoliopsida</taxon>
        <taxon>eudicotyledons</taxon>
        <taxon>Gunneridae</taxon>
        <taxon>Pentapetalae</taxon>
        <taxon>rosids</taxon>
        <taxon>fabids</taxon>
        <taxon>Fabales</taxon>
        <taxon>Fabaceae</taxon>
        <taxon>Papilionoideae</taxon>
        <taxon>50 kb inversion clade</taxon>
        <taxon>NPAAA clade</taxon>
        <taxon>indigoferoid/millettioid clade</taxon>
        <taxon>Phaseoleae</taxon>
        <taxon>Vigna</taxon>
    </lineage>
</organism>
<feature type="transmembrane region" description="Helical" evidence="2">
    <location>
        <begin position="263"/>
        <end position="284"/>
    </location>
</feature>
<dbReference type="InterPro" id="IPR026961">
    <property type="entry name" value="PGG_dom"/>
</dbReference>
<keyword evidence="5" id="KW-1185">Reference proteome</keyword>
<feature type="transmembrane region" description="Helical" evidence="2">
    <location>
        <begin position="228"/>
        <end position="254"/>
    </location>
</feature>
<evidence type="ECO:0000256" key="1">
    <source>
        <dbReference type="ARBA" id="ARBA00004202"/>
    </source>
</evidence>
<protein>
    <recommendedName>
        <fullName evidence="3">PGG domain-containing protein</fullName>
    </recommendedName>
</protein>
<accession>A0A0S3T452</accession>
<feature type="transmembrane region" description="Helical" evidence="2">
    <location>
        <begin position="186"/>
        <end position="208"/>
    </location>
</feature>
<dbReference type="PANTHER" id="PTHR24177">
    <property type="entry name" value="CASKIN"/>
    <property type="match status" value="1"/>
</dbReference>